<dbReference type="EMBL" id="BOPG01000081">
    <property type="protein sequence ID" value="GIJ62636.1"/>
    <property type="molecule type" value="Genomic_DNA"/>
</dbReference>
<evidence type="ECO:0000256" key="1">
    <source>
        <dbReference type="ARBA" id="ARBA00004651"/>
    </source>
</evidence>
<evidence type="ECO:0000256" key="3">
    <source>
        <dbReference type="ARBA" id="ARBA00022475"/>
    </source>
</evidence>
<comment type="caution">
    <text evidence="9">The sequence shown here is derived from an EMBL/GenBank/DDBJ whole genome shotgun (WGS) entry which is preliminary data.</text>
</comment>
<name>A0A8J4E5S5_9ACTN</name>
<feature type="transmembrane region" description="Helical" evidence="7">
    <location>
        <begin position="373"/>
        <end position="391"/>
    </location>
</feature>
<feature type="transmembrane region" description="Helical" evidence="7">
    <location>
        <begin position="175"/>
        <end position="196"/>
    </location>
</feature>
<organism evidence="9 10">
    <name type="scientific">Virgisporangium aurantiacum</name>
    <dbReference type="NCBI Taxonomy" id="175570"/>
    <lineage>
        <taxon>Bacteria</taxon>
        <taxon>Bacillati</taxon>
        <taxon>Actinomycetota</taxon>
        <taxon>Actinomycetes</taxon>
        <taxon>Micromonosporales</taxon>
        <taxon>Micromonosporaceae</taxon>
        <taxon>Virgisporangium</taxon>
    </lineage>
</organism>
<proteinExistence type="inferred from homology"/>
<dbReference type="AlphaFoldDB" id="A0A8J4E5S5"/>
<protein>
    <submittedName>
        <fullName evidence="9">Type VII secretion integral membrane protein EccD</fullName>
    </submittedName>
</protein>
<keyword evidence="3" id="KW-1003">Cell membrane</keyword>
<evidence type="ECO:0000313" key="10">
    <source>
        <dbReference type="Proteomes" id="UP000612585"/>
    </source>
</evidence>
<evidence type="ECO:0000259" key="8">
    <source>
        <dbReference type="Pfam" id="PF19053"/>
    </source>
</evidence>
<dbReference type="GO" id="GO:0005886">
    <property type="term" value="C:plasma membrane"/>
    <property type="evidence" value="ECO:0007669"/>
    <property type="project" value="UniProtKB-SubCell"/>
</dbReference>
<dbReference type="Pfam" id="PF19053">
    <property type="entry name" value="EccD"/>
    <property type="match status" value="1"/>
</dbReference>
<dbReference type="NCBIfam" id="TIGR03920">
    <property type="entry name" value="T7SS_EccD"/>
    <property type="match status" value="1"/>
</dbReference>
<keyword evidence="10" id="KW-1185">Reference proteome</keyword>
<feature type="transmembrane region" description="Helical" evidence="7">
    <location>
        <begin position="347"/>
        <end position="366"/>
    </location>
</feature>
<evidence type="ECO:0000313" key="9">
    <source>
        <dbReference type="EMBL" id="GIJ62636.1"/>
    </source>
</evidence>
<dbReference type="RefSeq" id="WP_204008412.1">
    <property type="nucleotide sequence ID" value="NZ_BOPG01000081.1"/>
</dbReference>
<feature type="transmembrane region" description="Helical" evidence="7">
    <location>
        <begin position="403"/>
        <end position="421"/>
    </location>
</feature>
<feature type="transmembrane region" description="Helical" evidence="7">
    <location>
        <begin position="321"/>
        <end position="341"/>
    </location>
</feature>
<keyword evidence="5 7" id="KW-1133">Transmembrane helix</keyword>
<evidence type="ECO:0000256" key="4">
    <source>
        <dbReference type="ARBA" id="ARBA00022692"/>
    </source>
</evidence>
<feature type="transmembrane region" description="Helical" evidence="7">
    <location>
        <begin position="123"/>
        <end position="140"/>
    </location>
</feature>
<feature type="transmembrane region" description="Helical" evidence="7">
    <location>
        <begin position="263"/>
        <end position="285"/>
    </location>
</feature>
<dbReference type="Pfam" id="PF08817">
    <property type="entry name" value="YukD"/>
    <property type="match status" value="1"/>
</dbReference>
<dbReference type="Gene3D" id="3.10.20.90">
    <property type="entry name" value="Phosphatidylinositol 3-kinase Catalytic Subunit, Chain A, domain 1"/>
    <property type="match status" value="1"/>
</dbReference>
<dbReference type="Proteomes" id="UP000612585">
    <property type="component" value="Unassembled WGS sequence"/>
</dbReference>
<comment type="subcellular location">
    <subcellularLocation>
        <location evidence="1">Cell membrane</location>
        <topology evidence="1">Multi-pass membrane protein</topology>
    </subcellularLocation>
</comment>
<dbReference type="InterPro" id="IPR044049">
    <property type="entry name" value="EccD_transm"/>
</dbReference>
<feature type="domain" description="EccD-like transmembrane" evidence="8">
    <location>
        <begin position="120"/>
        <end position="462"/>
    </location>
</feature>
<evidence type="ECO:0000256" key="7">
    <source>
        <dbReference type="SAM" id="Phobius"/>
    </source>
</evidence>
<comment type="similarity">
    <text evidence="2">Belongs to the EccD/Snm4 family.</text>
</comment>
<keyword evidence="6 7" id="KW-0472">Membrane</keyword>
<feature type="transmembrane region" description="Helical" evidence="7">
    <location>
        <begin position="433"/>
        <end position="459"/>
    </location>
</feature>
<feature type="transmembrane region" description="Helical" evidence="7">
    <location>
        <begin position="146"/>
        <end position="168"/>
    </location>
</feature>
<dbReference type="InterPro" id="IPR024962">
    <property type="entry name" value="YukD-like"/>
</dbReference>
<keyword evidence="4 7" id="KW-0812">Transmembrane</keyword>
<evidence type="ECO:0000256" key="5">
    <source>
        <dbReference type="ARBA" id="ARBA00022989"/>
    </source>
</evidence>
<evidence type="ECO:0000256" key="2">
    <source>
        <dbReference type="ARBA" id="ARBA00006162"/>
    </source>
</evidence>
<feature type="transmembrane region" description="Helical" evidence="7">
    <location>
        <begin position="236"/>
        <end position="257"/>
    </location>
</feature>
<dbReference type="InterPro" id="IPR006707">
    <property type="entry name" value="T7SS_EccD"/>
</dbReference>
<accession>A0A8J4E5S5</accession>
<evidence type="ECO:0000256" key="6">
    <source>
        <dbReference type="ARBA" id="ARBA00023136"/>
    </source>
</evidence>
<dbReference type="PIRSF" id="PIRSF017804">
    <property type="entry name" value="Secretion_EccD1"/>
    <property type="match status" value="1"/>
</dbReference>
<gene>
    <name evidence="9" type="ORF">Vau01_101520</name>
</gene>
<feature type="transmembrane region" description="Helical" evidence="7">
    <location>
        <begin position="208"/>
        <end position="229"/>
    </location>
</feature>
<reference evidence="9" key="1">
    <citation type="submission" date="2021-01" db="EMBL/GenBank/DDBJ databases">
        <title>Whole genome shotgun sequence of Virgisporangium aurantiacum NBRC 16421.</title>
        <authorList>
            <person name="Komaki H."/>
            <person name="Tamura T."/>
        </authorList>
    </citation>
    <scope>NUCLEOTIDE SEQUENCE</scope>
    <source>
        <strain evidence="9">NBRC 16421</strain>
    </source>
</reference>
<sequence>MTASVGVGLARVTVATPQRRIDVALPETVALGELLPHLLRHAGEGMADEGPQHGGWALRRSTGSMLDPKRSLAMQAVRDGEVLHLVPRRTEWPELAYDDVVEIIASGSRRAERSWGRPATRRFALVLVAFILNLALLPVAMAREPWAVPGGIALGFAAVLVAIGVVLARATGDSGAGAVVAGCAVGWAAIGGFLVAGPDDRLPADFGAAQVLLGAVAVILVGVLGYVGVAAYAQIFAAALAGGILATVSALLCLAGMDPQGAAAVSLTIAIGGLPGYPLLSAWLGRIPMPELPERAEEMLEDRPTPRRSAVFAAASRAHQLLNGLLLAASVATLICTLIVLAEPSRWGVLLAIVATTAILLRARLFPTPRQRLPMLVSGIATAGVLAWAYVDDESPTSRMISWMVITGVIAGFVLAAGLVFSRRSPSPRLGRISDILDVMAIMALLPLACGVVGLYQYLQGIFAGVV</sequence>